<gene>
    <name evidence="1" type="ORF">LZC94_44660</name>
</gene>
<organism evidence="1 2">
    <name type="scientific">Pendulispora albinea</name>
    <dbReference type="NCBI Taxonomy" id="2741071"/>
    <lineage>
        <taxon>Bacteria</taxon>
        <taxon>Pseudomonadati</taxon>
        <taxon>Myxococcota</taxon>
        <taxon>Myxococcia</taxon>
        <taxon>Myxococcales</taxon>
        <taxon>Sorangiineae</taxon>
        <taxon>Pendulisporaceae</taxon>
        <taxon>Pendulispora</taxon>
    </lineage>
</organism>
<sequence>MPNAVRRTAVGAEIIRIYTSARSMQLIECMAHNCFKLFNMDSPRLHGAILFLIATLASAVGCGTDGSLPSSASDQEGLEWSPHRGRWDDRMTIAGFTDTDTRLPAFASSPMVADFARDKNGDVLAVGQFSWSGRKPIDPFVRLHDGQWKSARKDFDIDAAWGISAVGVGPKGEIALSVNLPPKIGHRQESRIWVDRGHGFEAVTDVQGAVRTLVWAGDKLWMAGFFQMTSGVSHLAVWDGTTWSAPPGGPANQAVYDVMVDDRTGHVLVGGAFTEIGGIAAKKVAEWNGTAWTPHDMDFGAWVYALARGPEGQLYAGGYIFEELGRGIGGGVARWNGTAWEMMGGGVFAGNYGGVVSDVAVHQGSLYITGCFNNVRNPAGIVLTNGIARWSGSEWEPLAGDALGGANGVWGGLLRCGFEGPAALWQMPNQRLFSMGTRLLVGGYSGGQGGVASQSIIAYDGEGWQAQGKANQGFAGPVSDLVIGGPKQSLYAFGGISHVAGRRLPLLSVARRDENQWTILSGSLPERTHCSRIAVDRRGDVFAACSAGIEIGATVNRLFKLTGSEWVALADMNEKVAVAPNLVADPEGRLWMVGGARDSGYVARWDGDHFTMIERGFDGPVAQIDFARSCEVGAERAFVVGGDFTHIGTAEISRVARFDGRSFAPLGAGLPSAVYALEYGERFIYASSNTSVPGSPVLAQWNGTEWIDIGTPERGLPAPMERTRHQFRSLVEYRGKLIAAGEVWPTSGGRNVFVYDGTRFTSLGGGVAGAVSTIAVADDGLWFGGEIAEAGAGNERIPSTGIAHWKN</sequence>
<accession>A0ABZ2LVZ4</accession>
<protein>
    <submittedName>
        <fullName evidence="1">Uncharacterized protein</fullName>
    </submittedName>
</protein>
<evidence type="ECO:0000313" key="2">
    <source>
        <dbReference type="Proteomes" id="UP001370348"/>
    </source>
</evidence>
<reference evidence="1 2" key="1">
    <citation type="submission" date="2021-12" db="EMBL/GenBank/DDBJ databases">
        <title>Discovery of the Pendulisporaceae a myxobacterial family with distinct sporulation behavior and unique specialized metabolism.</title>
        <authorList>
            <person name="Garcia R."/>
            <person name="Popoff A."/>
            <person name="Bader C.D."/>
            <person name="Loehr J."/>
            <person name="Walesch S."/>
            <person name="Walt C."/>
            <person name="Boldt J."/>
            <person name="Bunk B."/>
            <person name="Haeckl F.J.F.P.J."/>
            <person name="Gunesch A.P."/>
            <person name="Birkelbach J."/>
            <person name="Nuebel U."/>
            <person name="Pietschmann T."/>
            <person name="Bach T."/>
            <person name="Mueller R."/>
        </authorList>
    </citation>
    <scope>NUCLEOTIDE SEQUENCE [LARGE SCALE GENOMIC DNA]</scope>
    <source>
        <strain evidence="1 2">MSr11954</strain>
    </source>
</reference>
<keyword evidence="2" id="KW-1185">Reference proteome</keyword>
<name>A0ABZ2LVZ4_9BACT</name>
<evidence type="ECO:0000313" key="1">
    <source>
        <dbReference type="EMBL" id="WXB14900.1"/>
    </source>
</evidence>
<dbReference type="Proteomes" id="UP001370348">
    <property type="component" value="Chromosome"/>
</dbReference>
<dbReference type="Gene3D" id="2.120.10.80">
    <property type="entry name" value="Kelch-type beta propeller"/>
    <property type="match status" value="1"/>
</dbReference>
<proteinExistence type="predicted"/>
<dbReference type="SUPFAM" id="SSF117281">
    <property type="entry name" value="Kelch motif"/>
    <property type="match status" value="1"/>
</dbReference>
<dbReference type="InterPro" id="IPR015915">
    <property type="entry name" value="Kelch-typ_b-propeller"/>
</dbReference>
<dbReference type="RefSeq" id="WP_394824524.1">
    <property type="nucleotide sequence ID" value="NZ_CP089984.1"/>
</dbReference>
<dbReference type="EMBL" id="CP089984">
    <property type="protein sequence ID" value="WXB14900.1"/>
    <property type="molecule type" value="Genomic_DNA"/>
</dbReference>